<dbReference type="EC" id="3.6.3.-" evidence="5"/>
<evidence type="ECO:0000259" key="4">
    <source>
        <dbReference type="PROSITE" id="PS50893"/>
    </source>
</evidence>
<dbReference type="OrthoDB" id="9781337at2"/>
<dbReference type="PANTHER" id="PTHR42939">
    <property type="entry name" value="ABC TRANSPORTER ATP-BINDING PROTEIN ALBC-RELATED"/>
    <property type="match status" value="1"/>
</dbReference>
<keyword evidence="1" id="KW-0813">Transport</keyword>
<organism evidence="5 6">
    <name type="scientific">Legionella clemsonensis</name>
    <dbReference type="NCBI Taxonomy" id="1867846"/>
    <lineage>
        <taxon>Bacteria</taxon>
        <taxon>Pseudomonadati</taxon>
        <taxon>Pseudomonadota</taxon>
        <taxon>Gammaproteobacteria</taxon>
        <taxon>Legionellales</taxon>
        <taxon>Legionellaceae</taxon>
        <taxon>Legionella</taxon>
    </lineage>
</organism>
<dbReference type="InterPro" id="IPR003439">
    <property type="entry name" value="ABC_transporter-like_ATP-bd"/>
</dbReference>
<keyword evidence="2" id="KW-0547">Nucleotide-binding</keyword>
<dbReference type="Proteomes" id="UP000201728">
    <property type="component" value="Chromosome"/>
</dbReference>
<dbReference type="SUPFAM" id="SSF52540">
    <property type="entry name" value="P-loop containing nucleoside triphosphate hydrolases"/>
    <property type="match status" value="1"/>
</dbReference>
<keyword evidence="5" id="KW-0378">Hydrolase</keyword>
<dbReference type="EMBL" id="CP016397">
    <property type="protein sequence ID" value="ASQ47049.1"/>
    <property type="molecule type" value="Genomic_DNA"/>
</dbReference>
<dbReference type="Pfam" id="PF00005">
    <property type="entry name" value="ABC_tran"/>
    <property type="match status" value="1"/>
</dbReference>
<name>A0A222P5C4_9GAMM</name>
<dbReference type="InterPro" id="IPR051782">
    <property type="entry name" value="ABC_Transporter_VariousFunc"/>
</dbReference>
<dbReference type="AlphaFoldDB" id="A0A222P5C4"/>
<dbReference type="KEGG" id="lcd:clem_12570"/>
<evidence type="ECO:0000256" key="1">
    <source>
        <dbReference type="ARBA" id="ARBA00022448"/>
    </source>
</evidence>
<accession>A0A222P5C4</accession>
<evidence type="ECO:0000256" key="2">
    <source>
        <dbReference type="ARBA" id="ARBA00022741"/>
    </source>
</evidence>
<evidence type="ECO:0000256" key="3">
    <source>
        <dbReference type="ARBA" id="ARBA00022840"/>
    </source>
</evidence>
<proteinExistence type="predicted"/>
<sequence length="218" mass="24571">MNSNIRLTNVCKGYGHHQLLNQITYQFAKHIYHIIGSNGVGKSTLLRLLVGLERPDTGTVTLNETLAVSEQNVMAKNIHYVPDDLEVYPFLTGQEFINWIAQARTTDSHEIETIITKFQLNKHLNTTISAMSFGTKKKFILATALIGNPNFIILDEPLNGLDLNSQLVLLKILEEKSKQCGLILTCHEEDKVSLLRPLILQLVNKQLNELKLQENSIV</sequence>
<dbReference type="InterPro" id="IPR003593">
    <property type="entry name" value="AAA+_ATPase"/>
</dbReference>
<gene>
    <name evidence="5" type="primary">yxlF</name>
    <name evidence="5" type="ORF">clem_12570</name>
</gene>
<dbReference type="InterPro" id="IPR027417">
    <property type="entry name" value="P-loop_NTPase"/>
</dbReference>
<dbReference type="GO" id="GO:0005524">
    <property type="term" value="F:ATP binding"/>
    <property type="evidence" value="ECO:0007669"/>
    <property type="project" value="UniProtKB-KW"/>
</dbReference>
<dbReference type="PROSITE" id="PS50893">
    <property type="entry name" value="ABC_TRANSPORTER_2"/>
    <property type="match status" value="1"/>
</dbReference>
<reference evidence="5 6" key="1">
    <citation type="submission" date="2016-07" db="EMBL/GenBank/DDBJ databases">
        <authorList>
            <person name="Hassler H."/>
        </authorList>
    </citation>
    <scope>NUCLEOTIDE SEQUENCE [LARGE SCALE GENOMIC DNA]</scope>
    <source>
        <strain evidence="5 6">CDC-D5610</strain>
    </source>
</reference>
<keyword evidence="6" id="KW-1185">Reference proteome</keyword>
<feature type="domain" description="ABC transporter" evidence="4">
    <location>
        <begin position="5"/>
        <end position="215"/>
    </location>
</feature>
<evidence type="ECO:0000313" key="6">
    <source>
        <dbReference type="Proteomes" id="UP000201728"/>
    </source>
</evidence>
<dbReference type="PANTHER" id="PTHR42939:SF1">
    <property type="entry name" value="ABC TRANSPORTER ATP-BINDING PROTEIN ALBC-RELATED"/>
    <property type="match status" value="1"/>
</dbReference>
<protein>
    <submittedName>
        <fullName evidence="5">Putative ABC transporter ATP-binding protein YxlF</fullName>
        <ecNumber evidence="5">3.6.3.-</ecNumber>
    </submittedName>
</protein>
<dbReference type="SMART" id="SM00382">
    <property type="entry name" value="AAA"/>
    <property type="match status" value="1"/>
</dbReference>
<keyword evidence="3 5" id="KW-0067">ATP-binding</keyword>
<evidence type="ECO:0000313" key="5">
    <source>
        <dbReference type="EMBL" id="ASQ47049.1"/>
    </source>
</evidence>
<dbReference type="RefSeq" id="WP_094091835.1">
    <property type="nucleotide sequence ID" value="NZ_CP016397.1"/>
</dbReference>
<dbReference type="Gene3D" id="3.40.50.300">
    <property type="entry name" value="P-loop containing nucleotide triphosphate hydrolases"/>
    <property type="match status" value="1"/>
</dbReference>
<dbReference type="GO" id="GO:0016887">
    <property type="term" value="F:ATP hydrolysis activity"/>
    <property type="evidence" value="ECO:0007669"/>
    <property type="project" value="InterPro"/>
</dbReference>